<dbReference type="PANTHER" id="PTHR31374:SF421">
    <property type="entry name" value="AUXIN-RESPONSIVE PROTEIN SAUR71"/>
    <property type="match status" value="1"/>
</dbReference>
<keyword evidence="2" id="KW-0217">Developmental protein</keyword>
<gene>
    <name evidence="4" type="primary">BnaC01g38220D</name>
    <name evidence="4" type="ORF">GSBRNA2T00026368001</name>
</gene>
<dbReference type="PaxDb" id="3708-A0A078GGF5"/>
<reference evidence="4 5" key="1">
    <citation type="journal article" date="2014" name="Science">
        <title>Plant genetics. Early allopolyploid evolution in the post-Neolithic Brassica napus oilseed genome.</title>
        <authorList>
            <person name="Chalhoub B."/>
            <person name="Denoeud F."/>
            <person name="Liu S."/>
            <person name="Parkin I.A."/>
            <person name="Tang H."/>
            <person name="Wang X."/>
            <person name="Chiquet J."/>
            <person name="Belcram H."/>
            <person name="Tong C."/>
            <person name="Samans B."/>
            <person name="Correa M."/>
            <person name="Da Silva C."/>
            <person name="Just J."/>
            <person name="Falentin C."/>
            <person name="Koh C.S."/>
            <person name="Le Clainche I."/>
            <person name="Bernard M."/>
            <person name="Bento P."/>
            <person name="Noel B."/>
            <person name="Labadie K."/>
            <person name="Alberti A."/>
            <person name="Charles M."/>
            <person name="Arnaud D."/>
            <person name="Guo H."/>
            <person name="Daviaud C."/>
            <person name="Alamery S."/>
            <person name="Jabbari K."/>
            <person name="Zhao M."/>
            <person name="Edger P.P."/>
            <person name="Chelaifa H."/>
            <person name="Tack D."/>
            <person name="Lassalle G."/>
            <person name="Mestiri I."/>
            <person name="Schnel N."/>
            <person name="Le Paslier M.C."/>
            <person name="Fan G."/>
            <person name="Renault V."/>
            <person name="Bayer P.E."/>
            <person name="Golicz A.A."/>
            <person name="Manoli S."/>
            <person name="Lee T.H."/>
            <person name="Thi V.H."/>
            <person name="Chalabi S."/>
            <person name="Hu Q."/>
            <person name="Fan C."/>
            <person name="Tollenaere R."/>
            <person name="Lu Y."/>
            <person name="Battail C."/>
            <person name="Shen J."/>
            <person name="Sidebottom C.H."/>
            <person name="Wang X."/>
            <person name="Canaguier A."/>
            <person name="Chauveau A."/>
            <person name="Berard A."/>
            <person name="Deniot G."/>
            <person name="Guan M."/>
            <person name="Liu Z."/>
            <person name="Sun F."/>
            <person name="Lim Y.P."/>
            <person name="Lyons E."/>
            <person name="Town C.D."/>
            <person name="Bancroft I."/>
            <person name="Wang X."/>
            <person name="Meng J."/>
            <person name="Ma J."/>
            <person name="Pires J.C."/>
            <person name="King G.J."/>
            <person name="Brunel D."/>
            <person name="Delourme R."/>
            <person name="Renard M."/>
            <person name="Aury J.M."/>
            <person name="Adams K.L."/>
            <person name="Batley J."/>
            <person name="Snowdon R.J."/>
            <person name="Tost J."/>
            <person name="Edwards D."/>
            <person name="Zhou Y."/>
            <person name="Hua W."/>
            <person name="Sharpe A.G."/>
            <person name="Paterson A.H."/>
            <person name="Guan C."/>
            <person name="Wincker P."/>
        </authorList>
    </citation>
    <scope>NUCLEOTIDE SEQUENCE [LARGE SCALE GENOMIC DNA]</scope>
    <source>
        <strain evidence="5">cv. Darmor-bzh</strain>
    </source>
</reference>
<organism evidence="4 5">
    <name type="scientific">Brassica napus</name>
    <name type="common">Rape</name>
    <dbReference type="NCBI Taxonomy" id="3708"/>
    <lineage>
        <taxon>Eukaryota</taxon>
        <taxon>Viridiplantae</taxon>
        <taxon>Streptophyta</taxon>
        <taxon>Embryophyta</taxon>
        <taxon>Tracheophyta</taxon>
        <taxon>Spermatophyta</taxon>
        <taxon>Magnoliopsida</taxon>
        <taxon>eudicotyledons</taxon>
        <taxon>Gunneridae</taxon>
        <taxon>Pentapetalae</taxon>
        <taxon>rosids</taxon>
        <taxon>malvids</taxon>
        <taxon>Brassicales</taxon>
        <taxon>Brassicaceae</taxon>
        <taxon>Brassiceae</taxon>
        <taxon>Brassica</taxon>
    </lineage>
</organism>
<keyword evidence="5" id="KW-1185">Reference proteome</keyword>
<evidence type="ECO:0000256" key="3">
    <source>
        <dbReference type="ARBA" id="ARBA00022604"/>
    </source>
</evidence>
<dbReference type="GO" id="GO:0009733">
    <property type="term" value="P:response to auxin"/>
    <property type="evidence" value="ECO:0007669"/>
    <property type="project" value="InterPro"/>
</dbReference>
<dbReference type="Proteomes" id="UP000028999">
    <property type="component" value="Unassembled WGS sequence"/>
</dbReference>
<evidence type="ECO:0000313" key="4">
    <source>
        <dbReference type="EMBL" id="CDY24242.1"/>
    </source>
</evidence>
<dbReference type="InterPro" id="IPR003676">
    <property type="entry name" value="SAUR_fam"/>
</dbReference>
<evidence type="ECO:0000256" key="2">
    <source>
        <dbReference type="ARBA" id="ARBA00022473"/>
    </source>
</evidence>
<dbReference type="PANTHER" id="PTHR31374">
    <property type="entry name" value="AUXIN-INDUCED PROTEIN-LIKE-RELATED"/>
    <property type="match status" value="1"/>
</dbReference>
<dbReference type="STRING" id="3708.A0A078GGF5"/>
<dbReference type="OMA" id="GACIYRN"/>
<dbReference type="Pfam" id="PF02519">
    <property type="entry name" value="Auxin_inducible"/>
    <property type="match status" value="1"/>
</dbReference>
<evidence type="ECO:0000256" key="1">
    <source>
        <dbReference type="ARBA" id="ARBA00006974"/>
    </source>
</evidence>
<sequence>MKRKMGACIYRNQILCFLGISSEIPRDIPRILFSVGMSVRIPMFSCSDNDKGWEFGYPFGFGSGLFGFQVFEVKDFSPIQLLIHSFSTSLITLQNTSPLSLYLSNQSSKMKYLIRRLSRVADSAHYNLLRSDSQRPSRRPESFLRSSMARRSKKHTSCVPQGYVPVYVGEEMERFVVSAELLNHPVFIGLLNRSAQEYGYEQKGVLQIPCHVLVFERVIESLRLGSTVPSDLQDLIGDETIF</sequence>
<dbReference type="EMBL" id="LK032155">
    <property type="protein sequence ID" value="CDY24242.1"/>
    <property type="molecule type" value="Genomic_DNA"/>
</dbReference>
<dbReference type="Gramene" id="CDY24242">
    <property type="protein sequence ID" value="CDY24242"/>
    <property type="gene ID" value="GSBRNA2T00026368001"/>
</dbReference>
<dbReference type="AlphaFoldDB" id="A0A078GGF5"/>
<proteinExistence type="inferred from homology"/>
<name>A0A078GGF5_BRANA</name>
<accession>A0A078GGF5</accession>
<protein>
    <submittedName>
        <fullName evidence="4">BnaC01g38220D protein</fullName>
    </submittedName>
</protein>
<comment type="similarity">
    <text evidence="1">Belongs to the ARG7 family.</text>
</comment>
<keyword evidence="3" id="KW-0341">Growth regulation</keyword>
<evidence type="ECO:0000313" key="5">
    <source>
        <dbReference type="Proteomes" id="UP000028999"/>
    </source>
</evidence>